<evidence type="ECO:0000256" key="6">
    <source>
        <dbReference type="ARBA" id="ARBA00022729"/>
    </source>
</evidence>
<reference evidence="17 18" key="1">
    <citation type="submission" date="2024-04" db="EMBL/GenBank/DDBJ databases">
        <title>Novel genus in family Flammeovirgaceae.</title>
        <authorList>
            <person name="Nguyen T.H."/>
            <person name="Vuong T.Q."/>
            <person name="Le H."/>
            <person name="Kim S.-G."/>
        </authorList>
    </citation>
    <scope>NUCLEOTIDE SEQUENCE [LARGE SCALE GENOMIC DNA]</scope>
    <source>
        <strain evidence="17 18">JCM 23209</strain>
    </source>
</reference>
<evidence type="ECO:0000259" key="16">
    <source>
        <dbReference type="Pfam" id="PF07715"/>
    </source>
</evidence>
<dbReference type="Pfam" id="PF00593">
    <property type="entry name" value="TonB_dep_Rec_b-barrel"/>
    <property type="match status" value="1"/>
</dbReference>
<evidence type="ECO:0000256" key="4">
    <source>
        <dbReference type="ARBA" id="ARBA00022496"/>
    </source>
</evidence>
<keyword evidence="4" id="KW-0410">Iron transport</keyword>
<keyword evidence="9 13" id="KW-0798">TonB box</keyword>
<dbReference type="InterPro" id="IPR000531">
    <property type="entry name" value="Beta-barrel_TonB"/>
</dbReference>
<dbReference type="InterPro" id="IPR039426">
    <property type="entry name" value="TonB-dep_rcpt-like"/>
</dbReference>
<dbReference type="SUPFAM" id="SSF56935">
    <property type="entry name" value="Porins"/>
    <property type="match status" value="1"/>
</dbReference>
<keyword evidence="7" id="KW-0408">Iron</keyword>
<dbReference type="SUPFAM" id="SSF49464">
    <property type="entry name" value="Carboxypeptidase regulatory domain-like"/>
    <property type="match status" value="1"/>
</dbReference>
<evidence type="ECO:0000256" key="11">
    <source>
        <dbReference type="ARBA" id="ARBA00023237"/>
    </source>
</evidence>
<dbReference type="Pfam" id="PF13715">
    <property type="entry name" value="CarbopepD_reg_2"/>
    <property type="match status" value="1"/>
</dbReference>
<dbReference type="PROSITE" id="PS52016">
    <property type="entry name" value="TONB_DEPENDENT_REC_3"/>
    <property type="match status" value="1"/>
</dbReference>
<feature type="chain" id="PRO_5043443618" evidence="14">
    <location>
        <begin position="20"/>
        <end position="931"/>
    </location>
</feature>
<dbReference type="Proteomes" id="UP001403385">
    <property type="component" value="Unassembled WGS sequence"/>
</dbReference>
<comment type="caution">
    <text evidence="17">The sequence shown here is derived from an EMBL/GenBank/DDBJ whole genome shotgun (WGS) entry which is preliminary data.</text>
</comment>
<evidence type="ECO:0000256" key="1">
    <source>
        <dbReference type="ARBA" id="ARBA00004571"/>
    </source>
</evidence>
<dbReference type="GO" id="GO:0015344">
    <property type="term" value="F:siderophore uptake transmembrane transporter activity"/>
    <property type="evidence" value="ECO:0007669"/>
    <property type="project" value="TreeGrafter"/>
</dbReference>
<dbReference type="EMBL" id="JBDKWZ010000005">
    <property type="protein sequence ID" value="MEN7548291.1"/>
    <property type="molecule type" value="Genomic_DNA"/>
</dbReference>
<evidence type="ECO:0000256" key="14">
    <source>
        <dbReference type="SAM" id="SignalP"/>
    </source>
</evidence>
<organism evidence="17 18">
    <name type="scientific">Rapidithrix thailandica</name>
    <dbReference type="NCBI Taxonomy" id="413964"/>
    <lineage>
        <taxon>Bacteria</taxon>
        <taxon>Pseudomonadati</taxon>
        <taxon>Bacteroidota</taxon>
        <taxon>Cytophagia</taxon>
        <taxon>Cytophagales</taxon>
        <taxon>Flammeovirgaceae</taxon>
        <taxon>Rapidithrix</taxon>
    </lineage>
</organism>
<dbReference type="Gene3D" id="2.40.170.20">
    <property type="entry name" value="TonB-dependent receptor, beta-barrel domain"/>
    <property type="match status" value="2"/>
</dbReference>
<accession>A0AAW9SBL2</accession>
<evidence type="ECO:0000256" key="9">
    <source>
        <dbReference type="ARBA" id="ARBA00023077"/>
    </source>
</evidence>
<dbReference type="Pfam" id="PF07715">
    <property type="entry name" value="Plug"/>
    <property type="match status" value="1"/>
</dbReference>
<evidence type="ECO:0000313" key="17">
    <source>
        <dbReference type="EMBL" id="MEN7548291.1"/>
    </source>
</evidence>
<dbReference type="InterPro" id="IPR008969">
    <property type="entry name" value="CarboxyPept-like_regulatory"/>
</dbReference>
<evidence type="ECO:0000256" key="3">
    <source>
        <dbReference type="ARBA" id="ARBA00022452"/>
    </source>
</evidence>
<sequence length="931" mass="103654">MKKSLLLVLFFSWCTIALAQQTTIQGRILEDTEPIIGANIVLKGTTQGTITDIDGNFKMQTDLSGEQTLVISFIGFKSLEQKVSLTGGAVNLGDIQLEGESIGLQEVEVIASVAVDRKTPVAVANIDAEIIDEQLGNQEFPEILRFTPSTYVTKQGGGYGDARINLRGFDQVNTAVMINGVPVNDMENGSVYWSNWAGLQDVASKVQVQRGLSASKLAVASVGGTINIITNAAEMDKGGAASVTYGNDGYQKYALNLSTGLGKSGLALTMQGAYTKGDGYIDGTQFEGFSYLASMAWVMNKKHSVHLTALGAAQWHNQRSLGVYDGVTIATFKNHPRGAKYNPSWGDYNGEVFSWRRNFYHKPKMFLNWYWNISEKTELATTAYASFGRGGGTGPRGRINGSYDTSSKFRDTRYKADADGNPYMGQVRFDHIARWNRGHSDAAFADFGAPKPNWGDMSSGTDKLPDGYDVNNGYFADKYVAYESIYYNADKGRYETTQNGGFVRRASINSHNWYGVLANLTHKFDQKWTLISGLDLRSYKGIHYRRIDNLLGNDAFFSNENMNNAGVFVTQEKKSRAFAELQNDQQIDYYNDGLVRWIGTFGQIEYSKDRFSAHLSGALSHQGYKRVDYFNYRDGDADQETSWQNRWGGNLKAGANYNIDRHHNVFANVGWFSRQPLFDAVFLNYVNDINENLTNEKIISYELGYGLRTDFVRLNLNLYHTTWSDRFRQQSVSVAGGQQGTANLTGIGQQHRGVELDVTVTPVKTLDIYGMFSLGDWTYKDNITADVFDDGQNKIGTHSLYLKDVKVGDAGQTTARIGASVEIVKGLKLRGSWYYVDNLYADFNPVSDEIFLTEGNQALKLPSYNLADFGLTYKIKLGGSELRLNANMNNAFDTEYIAESETNIVEEGKFDDNVAYYGFGRTWSAGLKWSF</sequence>
<evidence type="ECO:0000256" key="2">
    <source>
        <dbReference type="ARBA" id="ARBA00022448"/>
    </source>
</evidence>
<dbReference type="PANTHER" id="PTHR32552:SF68">
    <property type="entry name" value="FERRICHROME OUTER MEMBRANE TRANSPORTER_PHAGE RECEPTOR"/>
    <property type="match status" value="1"/>
</dbReference>
<comment type="similarity">
    <text evidence="12 13">Belongs to the TonB-dependent receptor family.</text>
</comment>
<dbReference type="InterPro" id="IPR012910">
    <property type="entry name" value="Plug_dom"/>
</dbReference>
<keyword evidence="5 12" id="KW-0812">Transmembrane</keyword>
<keyword evidence="2 12" id="KW-0813">Transport</keyword>
<dbReference type="PANTHER" id="PTHR32552">
    <property type="entry name" value="FERRICHROME IRON RECEPTOR-RELATED"/>
    <property type="match status" value="1"/>
</dbReference>
<keyword evidence="11 12" id="KW-0998">Cell outer membrane</keyword>
<protein>
    <submittedName>
        <fullName evidence="17">TonB-dependent receptor</fullName>
    </submittedName>
</protein>
<evidence type="ECO:0000256" key="12">
    <source>
        <dbReference type="PROSITE-ProRule" id="PRU01360"/>
    </source>
</evidence>
<comment type="subcellular location">
    <subcellularLocation>
        <location evidence="1 12">Cell outer membrane</location>
        <topology evidence="1 12">Multi-pass membrane protein</topology>
    </subcellularLocation>
</comment>
<evidence type="ECO:0000313" key="18">
    <source>
        <dbReference type="Proteomes" id="UP001403385"/>
    </source>
</evidence>
<keyword evidence="3 12" id="KW-1134">Transmembrane beta strand</keyword>
<keyword evidence="18" id="KW-1185">Reference proteome</keyword>
<proteinExistence type="inferred from homology"/>
<keyword evidence="10 12" id="KW-0472">Membrane</keyword>
<dbReference type="Gene3D" id="2.170.130.10">
    <property type="entry name" value="TonB-dependent receptor, plug domain"/>
    <property type="match status" value="1"/>
</dbReference>
<dbReference type="InterPro" id="IPR037066">
    <property type="entry name" value="Plug_dom_sf"/>
</dbReference>
<feature type="domain" description="TonB-dependent receptor-like beta-barrel" evidence="15">
    <location>
        <begin position="466"/>
        <end position="890"/>
    </location>
</feature>
<dbReference type="InterPro" id="IPR036942">
    <property type="entry name" value="Beta-barrel_TonB_sf"/>
</dbReference>
<dbReference type="RefSeq" id="WP_346821070.1">
    <property type="nucleotide sequence ID" value="NZ_JBDKWZ010000005.1"/>
</dbReference>
<keyword evidence="17" id="KW-0675">Receptor</keyword>
<evidence type="ECO:0000256" key="10">
    <source>
        <dbReference type="ARBA" id="ARBA00023136"/>
    </source>
</evidence>
<keyword evidence="8" id="KW-0406">Ion transport</keyword>
<gene>
    <name evidence="17" type="ORF">AAG747_10260</name>
</gene>
<dbReference type="AlphaFoldDB" id="A0AAW9SBL2"/>
<evidence type="ECO:0000259" key="15">
    <source>
        <dbReference type="Pfam" id="PF00593"/>
    </source>
</evidence>
<evidence type="ECO:0000256" key="7">
    <source>
        <dbReference type="ARBA" id="ARBA00023004"/>
    </source>
</evidence>
<dbReference type="GO" id="GO:0009279">
    <property type="term" value="C:cell outer membrane"/>
    <property type="evidence" value="ECO:0007669"/>
    <property type="project" value="UniProtKB-SubCell"/>
</dbReference>
<evidence type="ECO:0000256" key="13">
    <source>
        <dbReference type="RuleBase" id="RU003357"/>
    </source>
</evidence>
<dbReference type="Gene3D" id="2.60.40.1120">
    <property type="entry name" value="Carboxypeptidase-like, regulatory domain"/>
    <property type="match status" value="1"/>
</dbReference>
<feature type="signal peptide" evidence="14">
    <location>
        <begin position="1"/>
        <end position="19"/>
    </location>
</feature>
<keyword evidence="6 14" id="KW-0732">Signal</keyword>
<name>A0AAW9SBL2_9BACT</name>
<evidence type="ECO:0000256" key="5">
    <source>
        <dbReference type="ARBA" id="ARBA00022692"/>
    </source>
</evidence>
<feature type="domain" description="TonB-dependent receptor plug" evidence="16">
    <location>
        <begin position="117"/>
        <end position="225"/>
    </location>
</feature>
<evidence type="ECO:0000256" key="8">
    <source>
        <dbReference type="ARBA" id="ARBA00023065"/>
    </source>
</evidence>